<dbReference type="Proteomes" id="UP000034521">
    <property type="component" value="Unassembled WGS sequence"/>
</dbReference>
<protein>
    <submittedName>
        <fullName evidence="2">Uncharacterized protein</fullName>
    </submittedName>
</protein>
<name>A0A0G1IPZ8_9BACT</name>
<reference evidence="2 3" key="1">
    <citation type="journal article" date="2015" name="Nature">
        <title>rRNA introns, odd ribosomes, and small enigmatic genomes across a large radiation of phyla.</title>
        <authorList>
            <person name="Brown C.T."/>
            <person name="Hug L.A."/>
            <person name="Thomas B.C."/>
            <person name="Sharon I."/>
            <person name="Castelle C.J."/>
            <person name="Singh A."/>
            <person name="Wilkins M.J."/>
            <person name="Williams K.H."/>
            <person name="Banfield J.F."/>
        </authorList>
    </citation>
    <scope>NUCLEOTIDE SEQUENCE [LARGE SCALE GENOMIC DNA]</scope>
</reference>
<accession>A0A0G1IPZ8</accession>
<evidence type="ECO:0000313" key="3">
    <source>
        <dbReference type="Proteomes" id="UP000034521"/>
    </source>
</evidence>
<dbReference type="AlphaFoldDB" id="A0A0G1IPZ8"/>
<dbReference type="EMBL" id="LCIQ01000012">
    <property type="protein sequence ID" value="KKT61038.1"/>
    <property type="molecule type" value="Genomic_DNA"/>
</dbReference>
<evidence type="ECO:0000313" key="2">
    <source>
        <dbReference type="EMBL" id="KKT61038.1"/>
    </source>
</evidence>
<sequence length="375" mass="41613">MNTPLAQTQIKPDIRNYDVFVDKRKMPSVPCFGLTPDQWVANYIGYNQLKGDNMKFSEDLFNAGNQLVGIIEHLSPKIVKDAMNKTMDESGNQPTWVGSICYYQGGDPNQIISDELITAQDPITTTFKKIRFGNYLSSYIAREHLSLTGGVYNTQRDPLTPDPYKQSKCPVTPPGVEQESQTDKGQGVNTFGGFLEEAKLAAACASIQCRCVETEMYIRTDSTIQYDTDPLCRSVGCTQEQLAVVDEKSKAVQEAQDSGGWINAQVKPGLILGKLVALAEYLFQSITGKVVAQQTKNRVNEPSAPSSYYTTKALEVGMDFLNCKLFPFAKRAQMPECNTNWLANLIGNIKNNLQGTPSQIISEPNEPMPEKNFEE</sequence>
<gene>
    <name evidence="2" type="ORF">UW52_C0012G0002</name>
</gene>
<organism evidence="2 3">
    <name type="scientific">Candidatus Gottesmanbacteria bacterium GW2011_GWA1_44_24b</name>
    <dbReference type="NCBI Taxonomy" id="1618437"/>
    <lineage>
        <taxon>Bacteria</taxon>
        <taxon>Candidatus Gottesmaniibacteriota</taxon>
    </lineage>
</organism>
<evidence type="ECO:0000256" key="1">
    <source>
        <dbReference type="SAM" id="MobiDB-lite"/>
    </source>
</evidence>
<feature type="region of interest" description="Disordered" evidence="1">
    <location>
        <begin position="356"/>
        <end position="375"/>
    </location>
</feature>
<comment type="caution">
    <text evidence="2">The sequence shown here is derived from an EMBL/GenBank/DDBJ whole genome shotgun (WGS) entry which is preliminary data.</text>
</comment>
<proteinExistence type="predicted"/>